<reference evidence="3" key="1">
    <citation type="submission" date="2022-12" db="EMBL/GenBank/DDBJ databases">
        <authorList>
            <person name="Petersen C."/>
        </authorList>
    </citation>
    <scope>NUCLEOTIDE SEQUENCE</scope>
    <source>
        <strain evidence="3">IBT 21472</strain>
    </source>
</reference>
<evidence type="ECO:0000259" key="2">
    <source>
        <dbReference type="Pfam" id="PF00487"/>
    </source>
</evidence>
<organism evidence="3 4">
    <name type="scientific">Penicillium atrosanguineum</name>
    <dbReference type="NCBI Taxonomy" id="1132637"/>
    <lineage>
        <taxon>Eukaryota</taxon>
        <taxon>Fungi</taxon>
        <taxon>Dikarya</taxon>
        <taxon>Ascomycota</taxon>
        <taxon>Pezizomycotina</taxon>
        <taxon>Eurotiomycetes</taxon>
        <taxon>Eurotiomycetidae</taxon>
        <taxon>Eurotiales</taxon>
        <taxon>Aspergillaceae</taxon>
        <taxon>Penicillium</taxon>
    </lineage>
</organism>
<accession>A0A9W9PWR5</accession>
<evidence type="ECO:0000256" key="1">
    <source>
        <dbReference type="SAM" id="Phobius"/>
    </source>
</evidence>
<evidence type="ECO:0000313" key="4">
    <source>
        <dbReference type="Proteomes" id="UP001147746"/>
    </source>
</evidence>
<feature type="transmembrane region" description="Helical" evidence="1">
    <location>
        <begin position="170"/>
        <end position="187"/>
    </location>
</feature>
<keyword evidence="1" id="KW-0472">Membrane</keyword>
<dbReference type="Pfam" id="PF00487">
    <property type="entry name" value="FA_desaturase"/>
    <property type="match status" value="1"/>
</dbReference>
<evidence type="ECO:0000313" key="3">
    <source>
        <dbReference type="EMBL" id="KAJ5315911.1"/>
    </source>
</evidence>
<proteinExistence type="predicted"/>
<dbReference type="AlphaFoldDB" id="A0A9W9PWR5"/>
<dbReference type="InterPro" id="IPR005804">
    <property type="entry name" value="FA_desaturase_dom"/>
</dbReference>
<dbReference type="Proteomes" id="UP001147746">
    <property type="component" value="Unassembled WGS sequence"/>
</dbReference>
<sequence>MQTTTKLLTSPSFTLAAVEPAPSGQDQFQKALGVANKYRSRDGRKALQAIATNYIVIGIFIYASEYASSSSLYFISSSKYLIYISACLIIASRLRAFENLVHEASHYNLFSSREAHYSYQFLYSFPVLRVLEDYRTSHLIHHQHLGDATKDPDLIRILEIVDFFTSYCSYPSKIIFRVLVLATTYITGTTTHLSYYFAVPFFGVLPILRYWAEVAEHLGMDMASKFGHSRNNLGFGHLWYMHPHNDGYHAVHHIHSQVPFHQLPEAHAALMRENEGFRKEAVISRGIGETF</sequence>
<name>A0A9W9PWR5_9EURO</name>
<keyword evidence="1" id="KW-1133">Transmembrane helix</keyword>
<comment type="caution">
    <text evidence="3">The sequence shown here is derived from an EMBL/GenBank/DDBJ whole genome shotgun (WGS) entry which is preliminary data.</text>
</comment>
<protein>
    <submittedName>
        <fullName evidence="3">Fatty acid desaturase-domain-containing protein</fullName>
    </submittedName>
</protein>
<feature type="domain" description="Fatty acid desaturase" evidence="2">
    <location>
        <begin position="80"/>
        <end position="181"/>
    </location>
</feature>
<keyword evidence="4" id="KW-1185">Reference proteome</keyword>
<dbReference type="GO" id="GO:0006629">
    <property type="term" value="P:lipid metabolic process"/>
    <property type="evidence" value="ECO:0007669"/>
    <property type="project" value="InterPro"/>
</dbReference>
<keyword evidence="1" id="KW-0812">Transmembrane</keyword>
<feature type="transmembrane region" description="Helical" evidence="1">
    <location>
        <begin position="70"/>
        <end position="91"/>
    </location>
</feature>
<feature type="transmembrane region" description="Helical" evidence="1">
    <location>
        <begin position="46"/>
        <end position="64"/>
    </location>
</feature>
<reference evidence="3" key="2">
    <citation type="journal article" date="2023" name="IMA Fungus">
        <title>Comparative genomic study of the Penicillium genus elucidates a diverse pangenome and 15 lateral gene transfer events.</title>
        <authorList>
            <person name="Petersen C."/>
            <person name="Sorensen T."/>
            <person name="Nielsen M.R."/>
            <person name="Sondergaard T.E."/>
            <person name="Sorensen J.L."/>
            <person name="Fitzpatrick D.A."/>
            <person name="Frisvad J.C."/>
            <person name="Nielsen K.L."/>
        </authorList>
    </citation>
    <scope>NUCLEOTIDE SEQUENCE</scope>
    <source>
        <strain evidence="3">IBT 21472</strain>
    </source>
</reference>
<dbReference type="EMBL" id="JAPZBO010000005">
    <property type="protein sequence ID" value="KAJ5315911.1"/>
    <property type="molecule type" value="Genomic_DNA"/>
</dbReference>
<gene>
    <name evidence="3" type="ORF">N7476_006218</name>
</gene>